<keyword evidence="3 6" id="KW-0597">Phosphoprotein</keyword>
<keyword evidence="7" id="KW-0812">Transmembrane</keyword>
<dbReference type="SUPFAM" id="SSF52172">
    <property type="entry name" value="CheY-like"/>
    <property type="match status" value="1"/>
</dbReference>
<dbReference type="SUPFAM" id="SSF47226">
    <property type="entry name" value="Histidine-containing phosphotransfer domain, HPT domain"/>
    <property type="match status" value="1"/>
</dbReference>
<sequence length="854" mass="93435">MTLLSPFFSRLMRRRAQLILLGALSLGFLFATSLLTIQVFFKLEEYGSSSVDNIEWTMAQIEVEQVKLSAALERLDSPTPQRINDARSRFDVFYSRINTIRQSQTYSRALNGTEAERQLQDVQDVLQQLIPIFDAGDDEFLARHLGAKNAIDGLTPAIRRMSSAGIAIDADRNEAERAALTNKLVQLTALSLLLLITLLSLAFLLWRLYRLYRTRALENRVTLNRLATILNTSEDAIVVFRPDGEIVDTNDTARTLFGLSQTRDPDTAHPSRIISDILGRQQPDGNVMPVTGQELVDSCGSGPGRVAASMARRADGVWFPIELSANIASRSGDNVCICFLRDISDRLSAEAEVMAARDKALSGERAKATFLARISHEMRTPLHGILGTLDLLEETALSPEQWRYAEVMKSSGQILLNQIDDTLDVTQADDLELAMSPVAFDLDRMLEDLMFSQRSEAQAHNTTLEQIPRKNPLGMAFGDPERVQQILLNLISNAIKFTREGRITLEASRSDGDQPNIVEFQVSDTGIGISQSDLPRIFDDFVRLPTPGDDPVQGTGLGLGIARNLVTLMGGQIGAESIEGEGSLFWVRLPLPGRSPVIADSSTKIKMRAARPSPPMAVLLVEDNETNRFVLQQMLRLDGHSVTLAHDGAKGVALARDRTFDLILMDINMPGLDGIAAARQIRQAGTGAAKARIVALTAHYSMELWPSMRKAGIDEVRTKPLGLDGLRDIMGKKNDQADSAAPLVSDIYEDMRAAISPKRLDALVQSFVDEGDTIIARIQSGQLAADTDTANFLHRVAGSGAVLGALRVQGLLAHAESAARHGDHETLSKELESFADVWASTVEQLRSLSGTSAA</sequence>
<dbReference type="PANTHER" id="PTHR43047">
    <property type="entry name" value="TWO-COMPONENT HISTIDINE PROTEIN KINASE"/>
    <property type="match status" value="1"/>
</dbReference>
<name>A0A1M6WIF9_9RHOB</name>
<dbReference type="SMART" id="SM00387">
    <property type="entry name" value="HATPase_c"/>
    <property type="match status" value="1"/>
</dbReference>
<evidence type="ECO:0000313" key="11">
    <source>
        <dbReference type="EMBL" id="SHK93497.1"/>
    </source>
</evidence>
<dbReference type="InterPro" id="IPR004358">
    <property type="entry name" value="Sig_transdc_His_kin-like_C"/>
</dbReference>
<dbReference type="Gene3D" id="3.40.50.2300">
    <property type="match status" value="1"/>
</dbReference>
<dbReference type="EMBL" id="FRBR01000001">
    <property type="protein sequence ID" value="SHK93497.1"/>
    <property type="molecule type" value="Genomic_DNA"/>
</dbReference>
<comment type="catalytic activity">
    <reaction evidence="1">
        <text>ATP + protein L-histidine = ADP + protein N-phospho-L-histidine.</text>
        <dbReference type="EC" id="2.7.13.3"/>
    </reaction>
</comment>
<dbReference type="AlphaFoldDB" id="A0A1M6WIF9"/>
<dbReference type="CDD" id="cd16922">
    <property type="entry name" value="HATPase_EvgS-ArcB-TorS-like"/>
    <property type="match status" value="1"/>
</dbReference>
<evidence type="ECO:0000256" key="7">
    <source>
        <dbReference type="SAM" id="Phobius"/>
    </source>
</evidence>
<dbReference type="SUPFAM" id="SSF47384">
    <property type="entry name" value="Homodimeric domain of signal transducing histidine kinase"/>
    <property type="match status" value="1"/>
</dbReference>
<dbReference type="Gene3D" id="1.20.120.160">
    <property type="entry name" value="HPT domain"/>
    <property type="match status" value="1"/>
</dbReference>
<dbReference type="InterPro" id="IPR003661">
    <property type="entry name" value="HisK_dim/P_dom"/>
</dbReference>
<feature type="domain" description="Response regulatory" evidence="9">
    <location>
        <begin position="617"/>
        <end position="734"/>
    </location>
</feature>
<evidence type="ECO:0000256" key="3">
    <source>
        <dbReference type="ARBA" id="ARBA00022553"/>
    </source>
</evidence>
<dbReference type="Gene3D" id="3.30.450.20">
    <property type="entry name" value="PAS domain"/>
    <property type="match status" value="1"/>
</dbReference>
<dbReference type="Pfam" id="PF13188">
    <property type="entry name" value="PAS_8"/>
    <property type="match status" value="1"/>
</dbReference>
<gene>
    <name evidence="11" type="ORF">SAMN05444398_10123</name>
</gene>
<keyword evidence="7" id="KW-1133">Transmembrane helix</keyword>
<feature type="domain" description="Histidine kinase" evidence="8">
    <location>
        <begin position="373"/>
        <end position="593"/>
    </location>
</feature>
<feature type="modified residue" description="4-aspartylphosphate" evidence="6">
    <location>
        <position position="666"/>
    </location>
</feature>
<evidence type="ECO:0000259" key="9">
    <source>
        <dbReference type="PROSITE" id="PS50110"/>
    </source>
</evidence>
<dbReference type="InterPro" id="IPR005467">
    <property type="entry name" value="His_kinase_dom"/>
</dbReference>
<keyword evidence="12" id="KW-1185">Reference proteome</keyword>
<dbReference type="PANTHER" id="PTHR43047:SF64">
    <property type="entry name" value="HISTIDINE KINASE CONTAINING CHEY-HOMOLOGOUS RECEIVER DOMAIN AND PAS DOMAIN-RELATED"/>
    <property type="match status" value="1"/>
</dbReference>
<dbReference type="Pfam" id="PF02518">
    <property type="entry name" value="HATPase_c"/>
    <property type="match status" value="1"/>
</dbReference>
<dbReference type="PROSITE" id="PS50112">
    <property type="entry name" value="PAS"/>
    <property type="match status" value="1"/>
</dbReference>
<evidence type="ECO:0000259" key="10">
    <source>
        <dbReference type="PROSITE" id="PS50112"/>
    </source>
</evidence>
<dbReference type="Pfam" id="PF00072">
    <property type="entry name" value="Response_reg"/>
    <property type="match status" value="1"/>
</dbReference>
<feature type="transmembrane region" description="Helical" evidence="7">
    <location>
        <begin position="184"/>
        <end position="206"/>
    </location>
</feature>
<keyword evidence="4" id="KW-0808">Transferase</keyword>
<dbReference type="SMART" id="SM00388">
    <property type="entry name" value="HisKA"/>
    <property type="match status" value="1"/>
</dbReference>
<dbReference type="PROSITE" id="PS50109">
    <property type="entry name" value="HIS_KIN"/>
    <property type="match status" value="1"/>
</dbReference>
<feature type="domain" description="PAS" evidence="10">
    <location>
        <begin position="222"/>
        <end position="261"/>
    </location>
</feature>
<dbReference type="InterPro" id="IPR011006">
    <property type="entry name" value="CheY-like_superfamily"/>
</dbReference>
<dbReference type="GO" id="GO:0000155">
    <property type="term" value="F:phosphorelay sensor kinase activity"/>
    <property type="evidence" value="ECO:0007669"/>
    <property type="project" value="InterPro"/>
</dbReference>
<dbReference type="InterPro" id="IPR000014">
    <property type="entry name" value="PAS"/>
</dbReference>
<reference evidence="11 12" key="1">
    <citation type="submission" date="2016-11" db="EMBL/GenBank/DDBJ databases">
        <authorList>
            <person name="Jaros S."/>
            <person name="Januszkiewicz K."/>
            <person name="Wedrychowicz H."/>
        </authorList>
    </citation>
    <scope>NUCLEOTIDE SEQUENCE [LARGE SCALE GENOMIC DNA]</scope>
    <source>
        <strain evidence="11 12">DSM 29589</strain>
    </source>
</reference>
<dbReference type="InterPro" id="IPR003594">
    <property type="entry name" value="HATPase_dom"/>
</dbReference>
<dbReference type="SUPFAM" id="SSF55874">
    <property type="entry name" value="ATPase domain of HSP90 chaperone/DNA topoisomerase II/histidine kinase"/>
    <property type="match status" value="1"/>
</dbReference>
<dbReference type="EC" id="2.7.13.3" evidence="2"/>
<dbReference type="PRINTS" id="PR00344">
    <property type="entry name" value="BCTRLSENSOR"/>
</dbReference>
<dbReference type="InterPro" id="IPR035965">
    <property type="entry name" value="PAS-like_dom_sf"/>
</dbReference>
<protein>
    <recommendedName>
        <fullName evidence="2">histidine kinase</fullName>
        <ecNumber evidence="2">2.7.13.3</ecNumber>
    </recommendedName>
</protein>
<dbReference type="SMART" id="SM00448">
    <property type="entry name" value="REC"/>
    <property type="match status" value="1"/>
</dbReference>
<proteinExistence type="predicted"/>
<dbReference type="STRING" id="337701.SAMN05444398_10123"/>
<dbReference type="InterPro" id="IPR036097">
    <property type="entry name" value="HisK_dim/P_sf"/>
</dbReference>
<dbReference type="InterPro" id="IPR036890">
    <property type="entry name" value="HATPase_C_sf"/>
</dbReference>
<dbReference type="Gene3D" id="1.10.287.130">
    <property type="match status" value="1"/>
</dbReference>
<organism evidence="11 12">
    <name type="scientific">Roseovarius pacificus</name>
    <dbReference type="NCBI Taxonomy" id="337701"/>
    <lineage>
        <taxon>Bacteria</taxon>
        <taxon>Pseudomonadati</taxon>
        <taxon>Pseudomonadota</taxon>
        <taxon>Alphaproteobacteria</taxon>
        <taxon>Rhodobacterales</taxon>
        <taxon>Roseobacteraceae</taxon>
        <taxon>Roseovarius</taxon>
    </lineage>
</organism>
<keyword evidence="7" id="KW-0472">Membrane</keyword>
<evidence type="ECO:0000256" key="4">
    <source>
        <dbReference type="ARBA" id="ARBA00022679"/>
    </source>
</evidence>
<evidence type="ECO:0000256" key="5">
    <source>
        <dbReference type="ARBA" id="ARBA00022777"/>
    </source>
</evidence>
<dbReference type="InterPro" id="IPR001789">
    <property type="entry name" value="Sig_transdc_resp-reg_receiver"/>
</dbReference>
<keyword evidence="5" id="KW-0418">Kinase</keyword>
<evidence type="ECO:0000256" key="1">
    <source>
        <dbReference type="ARBA" id="ARBA00000085"/>
    </source>
</evidence>
<evidence type="ECO:0000313" key="12">
    <source>
        <dbReference type="Proteomes" id="UP000183974"/>
    </source>
</evidence>
<accession>A0A1M6WIF9</accession>
<dbReference type="SUPFAM" id="SSF55785">
    <property type="entry name" value="PYP-like sensor domain (PAS domain)"/>
    <property type="match status" value="1"/>
</dbReference>
<dbReference type="PROSITE" id="PS50110">
    <property type="entry name" value="RESPONSE_REGULATORY"/>
    <property type="match status" value="1"/>
</dbReference>
<evidence type="ECO:0000259" key="8">
    <source>
        <dbReference type="PROSITE" id="PS50109"/>
    </source>
</evidence>
<dbReference type="Proteomes" id="UP000183974">
    <property type="component" value="Unassembled WGS sequence"/>
</dbReference>
<dbReference type="CDD" id="cd17546">
    <property type="entry name" value="REC_hyHK_CKI1_RcsC-like"/>
    <property type="match status" value="1"/>
</dbReference>
<evidence type="ECO:0000256" key="2">
    <source>
        <dbReference type="ARBA" id="ARBA00012438"/>
    </source>
</evidence>
<dbReference type="Gene3D" id="3.30.565.10">
    <property type="entry name" value="Histidine kinase-like ATPase, C-terminal domain"/>
    <property type="match status" value="1"/>
</dbReference>
<evidence type="ECO:0000256" key="6">
    <source>
        <dbReference type="PROSITE-ProRule" id="PRU00169"/>
    </source>
</evidence>
<dbReference type="InterPro" id="IPR036641">
    <property type="entry name" value="HPT_dom_sf"/>
</dbReference>
<dbReference type="CDD" id="cd00082">
    <property type="entry name" value="HisKA"/>
    <property type="match status" value="1"/>
</dbReference>
<dbReference type="Pfam" id="PF00512">
    <property type="entry name" value="HisKA"/>
    <property type="match status" value="1"/>
</dbReference>